<organism evidence="2 3">
    <name type="scientific">Fluviibacter phosphoraccumulans</name>
    <dbReference type="NCBI Taxonomy" id="1751046"/>
    <lineage>
        <taxon>Bacteria</taxon>
        <taxon>Pseudomonadati</taxon>
        <taxon>Pseudomonadota</taxon>
        <taxon>Betaproteobacteria</taxon>
        <taxon>Rhodocyclales</taxon>
        <taxon>Fluviibacteraceae</taxon>
        <taxon>Fluviibacter</taxon>
    </lineage>
</organism>
<sequence length="158" mass="17081">MSFQGAIALTLDAKGRLAIPARHREPLSSALAGRDAASESGGLILTAHPHRCLLLYPEPAWTPIRDRILKAPSFDTRSAALKRVLIGNAREEAMDSAGRLLIAPELRDFAGLERKVWMVGLGSHFELWSDAGWQAQNAAAVEVLQSAEPPAGFEDFAL</sequence>
<dbReference type="InterPro" id="IPR038619">
    <property type="entry name" value="MraZ_sf"/>
</dbReference>
<dbReference type="PROSITE" id="PS51740">
    <property type="entry name" value="SPOVT_ABRB"/>
    <property type="match status" value="2"/>
</dbReference>
<dbReference type="Gene3D" id="3.40.1550.20">
    <property type="entry name" value="Transcriptional regulator MraZ domain"/>
    <property type="match status" value="1"/>
</dbReference>
<keyword evidence="1" id="KW-0805">Transcription regulation</keyword>
<keyword evidence="1" id="KW-0963">Cytoplasm</keyword>
<dbReference type="RefSeq" id="WP_162049099.1">
    <property type="nucleotide sequence ID" value="NZ_AP019011.1"/>
</dbReference>
<proteinExistence type="inferred from homology"/>
<dbReference type="HAMAP" id="MF_01008">
    <property type="entry name" value="MraZ"/>
    <property type="match status" value="1"/>
</dbReference>
<dbReference type="PANTHER" id="PTHR34701:SF1">
    <property type="entry name" value="TRANSCRIPTIONAL REGULATOR MRAZ"/>
    <property type="match status" value="1"/>
</dbReference>
<dbReference type="GO" id="GO:0005737">
    <property type="term" value="C:cytoplasm"/>
    <property type="evidence" value="ECO:0007669"/>
    <property type="project" value="UniProtKB-UniRule"/>
</dbReference>
<dbReference type="GO" id="GO:0003700">
    <property type="term" value="F:DNA-binding transcription factor activity"/>
    <property type="evidence" value="ECO:0007669"/>
    <property type="project" value="UniProtKB-UniRule"/>
</dbReference>
<evidence type="ECO:0000256" key="1">
    <source>
        <dbReference type="HAMAP-Rule" id="MF_01008"/>
    </source>
</evidence>
<keyword evidence="1" id="KW-0238">DNA-binding</keyword>
<dbReference type="CDD" id="cd16321">
    <property type="entry name" value="MraZ_C"/>
    <property type="match status" value="1"/>
</dbReference>
<comment type="subunit">
    <text evidence="1">Forms oligomers.</text>
</comment>
<dbReference type="GO" id="GO:0000976">
    <property type="term" value="F:transcription cis-regulatory region binding"/>
    <property type="evidence" value="ECO:0007669"/>
    <property type="project" value="TreeGrafter"/>
</dbReference>
<evidence type="ECO:0000313" key="2">
    <source>
        <dbReference type="EMBL" id="BBU67945.1"/>
    </source>
</evidence>
<dbReference type="PANTHER" id="PTHR34701">
    <property type="entry name" value="TRANSCRIPTIONAL REGULATOR MRAZ"/>
    <property type="match status" value="1"/>
</dbReference>
<keyword evidence="3" id="KW-1185">Reference proteome</keyword>
<dbReference type="OrthoDB" id="9807753at2"/>
<dbReference type="InterPro" id="IPR003444">
    <property type="entry name" value="MraZ"/>
</dbReference>
<comment type="similarity">
    <text evidence="1">Belongs to the MraZ family.</text>
</comment>
<dbReference type="EMBL" id="AP022345">
    <property type="protein sequence ID" value="BBU67945.1"/>
    <property type="molecule type" value="Genomic_DNA"/>
</dbReference>
<dbReference type="GO" id="GO:0009295">
    <property type="term" value="C:nucleoid"/>
    <property type="evidence" value="ECO:0007669"/>
    <property type="project" value="UniProtKB-SubCell"/>
</dbReference>
<protein>
    <recommendedName>
        <fullName evidence="1">Transcriptional regulator MraZ</fullName>
    </recommendedName>
</protein>
<gene>
    <name evidence="1 2" type="primary">mraZ</name>
    <name evidence="2" type="ORF">ICHIAU1_02280</name>
</gene>
<dbReference type="InterPro" id="IPR020603">
    <property type="entry name" value="MraZ_dom"/>
</dbReference>
<comment type="subcellular location">
    <subcellularLocation>
        <location evidence="1">Cytoplasm</location>
        <location evidence="1">Nucleoid</location>
    </subcellularLocation>
</comment>
<dbReference type="GO" id="GO:2000143">
    <property type="term" value="P:negative regulation of DNA-templated transcription initiation"/>
    <property type="evidence" value="ECO:0007669"/>
    <property type="project" value="TreeGrafter"/>
</dbReference>
<keyword evidence="1" id="KW-0804">Transcription</keyword>
<evidence type="ECO:0000313" key="3">
    <source>
        <dbReference type="Proteomes" id="UP000463961"/>
    </source>
</evidence>
<dbReference type="AlphaFoldDB" id="A0A679HX80"/>
<dbReference type="SUPFAM" id="SSF89447">
    <property type="entry name" value="AbrB/MazE/MraZ-like"/>
    <property type="match status" value="1"/>
</dbReference>
<accession>A0A679HX80</accession>
<dbReference type="InterPro" id="IPR037914">
    <property type="entry name" value="SpoVT-AbrB_sf"/>
</dbReference>
<dbReference type="Proteomes" id="UP000463961">
    <property type="component" value="Chromosome"/>
</dbReference>
<dbReference type="InterPro" id="IPR035644">
    <property type="entry name" value="MraZ_C"/>
</dbReference>
<dbReference type="NCBIfam" id="TIGR00242">
    <property type="entry name" value="division/cell wall cluster transcriptional repressor MraZ"/>
    <property type="match status" value="1"/>
</dbReference>
<dbReference type="Pfam" id="PF02381">
    <property type="entry name" value="MraZ"/>
    <property type="match status" value="2"/>
</dbReference>
<dbReference type="InterPro" id="IPR035642">
    <property type="entry name" value="MraZ_N"/>
</dbReference>
<name>A0A679HX80_9RHOO</name>
<dbReference type="InterPro" id="IPR007159">
    <property type="entry name" value="SpoVT-AbrB_dom"/>
</dbReference>
<reference evidence="3" key="1">
    <citation type="submission" date="2020-01" db="EMBL/GenBank/DDBJ databases">
        <title>Phosphoaccumulans saitamaens gen. nov., sp. nov., a polyphosphate accumulating bacterium isolated from surface river water.</title>
        <authorList>
            <person name="Watanabe K."/>
            <person name="Suda W."/>
        </authorList>
    </citation>
    <scope>NUCLEOTIDE SEQUENCE [LARGE SCALE GENOMIC DNA]</scope>
    <source>
        <strain evidence="3">ICHIAU1</strain>
    </source>
</reference>
<dbReference type="CDD" id="cd16320">
    <property type="entry name" value="MraZ_N"/>
    <property type="match status" value="1"/>
</dbReference>